<protein>
    <recommendedName>
        <fullName evidence="2">non-specific serine/threonine protein kinase</fullName>
        <ecNumber evidence="2">2.7.11.1</ecNumber>
    </recommendedName>
    <alternativeName>
        <fullName evidence="9">Autophagy-related protein 1</fullName>
    </alternativeName>
</protein>
<evidence type="ECO:0000313" key="14">
    <source>
        <dbReference type="EMBL" id="KAF1835804.1"/>
    </source>
</evidence>
<organism evidence="14 15">
    <name type="scientific">Decorospora gaudefroyi</name>
    <dbReference type="NCBI Taxonomy" id="184978"/>
    <lineage>
        <taxon>Eukaryota</taxon>
        <taxon>Fungi</taxon>
        <taxon>Dikarya</taxon>
        <taxon>Ascomycota</taxon>
        <taxon>Pezizomycotina</taxon>
        <taxon>Dothideomycetes</taxon>
        <taxon>Pleosporomycetidae</taxon>
        <taxon>Pleosporales</taxon>
        <taxon>Pleosporineae</taxon>
        <taxon>Pleosporaceae</taxon>
        <taxon>Decorospora</taxon>
    </lineage>
</organism>
<dbReference type="Gene3D" id="1.10.510.10">
    <property type="entry name" value="Transferase(Phosphotransferase) domain 1"/>
    <property type="match status" value="1"/>
</dbReference>
<dbReference type="GO" id="GO:0005776">
    <property type="term" value="C:autophagosome"/>
    <property type="evidence" value="ECO:0007669"/>
    <property type="project" value="TreeGrafter"/>
</dbReference>
<evidence type="ECO:0000256" key="1">
    <source>
        <dbReference type="ARBA" id="ARBA00004623"/>
    </source>
</evidence>
<dbReference type="AlphaFoldDB" id="A0A6A5KN51"/>
<evidence type="ECO:0000256" key="6">
    <source>
        <dbReference type="ARBA" id="ARBA00022777"/>
    </source>
</evidence>
<evidence type="ECO:0000256" key="12">
    <source>
        <dbReference type="SAM" id="MobiDB-lite"/>
    </source>
</evidence>
<dbReference type="Pfam" id="PF00069">
    <property type="entry name" value="Pkinase"/>
    <property type="match status" value="1"/>
</dbReference>
<dbReference type="SMART" id="SM00220">
    <property type="entry name" value="S_TKc"/>
    <property type="match status" value="1"/>
</dbReference>
<evidence type="ECO:0000256" key="10">
    <source>
        <dbReference type="ARBA" id="ARBA00047899"/>
    </source>
</evidence>
<evidence type="ECO:0000256" key="5">
    <source>
        <dbReference type="ARBA" id="ARBA00022741"/>
    </source>
</evidence>
<dbReference type="GO" id="GO:0005524">
    <property type="term" value="F:ATP binding"/>
    <property type="evidence" value="ECO:0007669"/>
    <property type="project" value="UniProtKB-KW"/>
</dbReference>
<evidence type="ECO:0000259" key="13">
    <source>
        <dbReference type="PROSITE" id="PS50011"/>
    </source>
</evidence>
<keyword evidence="5" id="KW-0547">Nucleotide-binding</keyword>
<evidence type="ECO:0000256" key="8">
    <source>
        <dbReference type="ARBA" id="ARBA00023006"/>
    </source>
</evidence>
<comment type="catalytic activity">
    <reaction evidence="10">
        <text>L-threonyl-[protein] + ATP = O-phospho-L-threonyl-[protein] + ADP + H(+)</text>
        <dbReference type="Rhea" id="RHEA:46608"/>
        <dbReference type="Rhea" id="RHEA-COMP:11060"/>
        <dbReference type="Rhea" id="RHEA-COMP:11605"/>
        <dbReference type="ChEBI" id="CHEBI:15378"/>
        <dbReference type="ChEBI" id="CHEBI:30013"/>
        <dbReference type="ChEBI" id="CHEBI:30616"/>
        <dbReference type="ChEBI" id="CHEBI:61977"/>
        <dbReference type="ChEBI" id="CHEBI:456216"/>
        <dbReference type="EC" id="2.7.11.1"/>
    </reaction>
</comment>
<reference evidence="14" key="1">
    <citation type="submission" date="2020-01" db="EMBL/GenBank/DDBJ databases">
        <authorList>
            <consortium name="DOE Joint Genome Institute"/>
            <person name="Haridas S."/>
            <person name="Albert R."/>
            <person name="Binder M."/>
            <person name="Bloem J."/>
            <person name="Labutti K."/>
            <person name="Salamov A."/>
            <person name="Andreopoulos B."/>
            <person name="Baker S.E."/>
            <person name="Barry K."/>
            <person name="Bills G."/>
            <person name="Bluhm B.H."/>
            <person name="Cannon C."/>
            <person name="Castanera R."/>
            <person name="Culley D.E."/>
            <person name="Daum C."/>
            <person name="Ezra D."/>
            <person name="Gonzalez J.B."/>
            <person name="Henrissat B."/>
            <person name="Kuo A."/>
            <person name="Liang C."/>
            <person name="Lipzen A."/>
            <person name="Lutzoni F."/>
            <person name="Magnuson J."/>
            <person name="Mondo S."/>
            <person name="Nolan M."/>
            <person name="Ohm R."/>
            <person name="Pangilinan J."/>
            <person name="Park H.-J."/>
            <person name="Ramirez L."/>
            <person name="Alfaro M."/>
            <person name="Sun H."/>
            <person name="Tritt A."/>
            <person name="Yoshinaga Y."/>
            <person name="Zwiers L.-H."/>
            <person name="Turgeon B.G."/>
            <person name="Goodwin S.B."/>
            <person name="Spatafora J.W."/>
            <person name="Crous P.W."/>
            <person name="Grigoriev I.V."/>
        </authorList>
    </citation>
    <scope>NUCLEOTIDE SEQUENCE</scope>
    <source>
        <strain evidence="14">P77</strain>
    </source>
</reference>
<evidence type="ECO:0000313" key="15">
    <source>
        <dbReference type="Proteomes" id="UP000800040"/>
    </source>
</evidence>
<keyword evidence="15" id="KW-1185">Reference proteome</keyword>
<evidence type="ECO:0000256" key="11">
    <source>
        <dbReference type="ARBA" id="ARBA00048679"/>
    </source>
</evidence>
<dbReference type="OrthoDB" id="310217at2759"/>
<keyword evidence="8" id="KW-0072">Autophagy</keyword>
<dbReference type="PANTHER" id="PTHR24348:SF22">
    <property type="entry name" value="NON-SPECIFIC SERINE_THREONINE PROTEIN KINASE"/>
    <property type="match status" value="1"/>
</dbReference>
<dbReference type="GO" id="GO:0000045">
    <property type="term" value="P:autophagosome assembly"/>
    <property type="evidence" value="ECO:0007669"/>
    <property type="project" value="TreeGrafter"/>
</dbReference>
<accession>A0A6A5KN51</accession>
<feature type="region of interest" description="Disordered" evidence="12">
    <location>
        <begin position="1"/>
        <end position="27"/>
    </location>
</feature>
<dbReference type="EMBL" id="ML975282">
    <property type="protein sequence ID" value="KAF1835804.1"/>
    <property type="molecule type" value="Genomic_DNA"/>
</dbReference>
<dbReference type="GO" id="GO:0010506">
    <property type="term" value="P:regulation of autophagy"/>
    <property type="evidence" value="ECO:0007669"/>
    <property type="project" value="InterPro"/>
</dbReference>
<dbReference type="CDD" id="cd00180">
    <property type="entry name" value="PKc"/>
    <property type="match status" value="1"/>
</dbReference>
<proteinExistence type="predicted"/>
<gene>
    <name evidence="14" type="ORF">BDW02DRAFT_271402</name>
</gene>
<comment type="subcellular location">
    <subcellularLocation>
        <location evidence="1">Preautophagosomal structure membrane</location>
        <topology evidence="1">Peripheral membrane protein</topology>
    </subcellularLocation>
</comment>
<comment type="catalytic activity">
    <reaction evidence="11">
        <text>L-seryl-[protein] + ATP = O-phospho-L-seryl-[protein] + ADP + H(+)</text>
        <dbReference type="Rhea" id="RHEA:17989"/>
        <dbReference type="Rhea" id="RHEA-COMP:9863"/>
        <dbReference type="Rhea" id="RHEA-COMP:11604"/>
        <dbReference type="ChEBI" id="CHEBI:15378"/>
        <dbReference type="ChEBI" id="CHEBI:29999"/>
        <dbReference type="ChEBI" id="CHEBI:30616"/>
        <dbReference type="ChEBI" id="CHEBI:83421"/>
        <dbReference type="ChEBI" id="CHEBI:456216"/>
        <dbReference type="EC" id="2.7.11.1"/>
    </reaction>
</comment>
<dbReference type="PANTHER" id="PTHR24348">
    <property type="entry name" value="SERINE/THREONINE-PROTEIN KINASE UNC-51-RELATED"/>
    <property type="match status" value="1"/>
</dbReference>
<dbReference type="InterPro" id="IPR045269">
    <property type="entry name" value="Atg1-like"/>
</dbReference>
<dbReference type="Proteomes" id="UP000800040">
    <property type="component" value="Unassembled WGS sequence"/>
</dbReference>
<keyword evidence="7" id="KW-0067">ATP-binding</keyword>
<name>A0A6A5KN51_9PLEO</name>
<evidence type="ECO:0000256" key="7">
    <source>
        <dbReference type="ARBA" id="ARBA00022840"/>
    </source>
</evidence>
<evidence type="ECO:0000256" key="2">
    <source>
        <dbReference type="ARBA" id="ARBA00012513"/>
    </source>
</evidence>
<dbReference type="GO" id="GO:0005829">
    <property type="term" value="C:cytosol"/>
    <property type="evidence" value="ECO:0007669"/>
    <property type="project" value="TreeGrafter"/>
</dbReference>
<keyword evidence="6 14" id="KW-0418">Kinase</keyword>
<dbReference type="InterPro" id="IPR000719">
    <property type="entry name" value="Prot_kinase_dom"/>
</dbReference>
<evidence type="ECO:0000256" key="3">
    <source>
        <dbReference type="ARBA" id="ARBA00022527"/>
    </source>
</evidence>
<keyword evidence="3" id="KW-0723">Serine/threonine-protein kinase</keyword>
<evidence type="ECO:0000256" key="4">
    <source>
        <dbReference type="ARBA" id="ARBA00022679"/>
    </source>
</evidence>
<feature type="domain" description="Protein kinase" evidence="13">
    <location>
        <begin position="48"/>
        <end position="373"/>
    </location>
</feature>
<dbReference type="InterPro" id="IPR011009">
    <property type="entry name" value="Kinase-like_dom_sf"/>
</dbReference>
<dbReference type="InterPro" id="IPR008271">
    <property type="entry name" value="Ser/Thr_kinase_AS"/>
</dbReference>
<feature type="region of interest" description="Disordered" evidence="12">
    <location>
        <begin position="400"/>
        <end position="431"/>
    </location>
</feature>
<dbReference type="GO" id="GO:0004674">
    <property type="term" value="F:protein serine/threonine kinase activity"/>
    <property type="evidence" value="ECO:0007669"/>
    <property type="project" value="UniProtKB-KW"/>
</dbReference>
<evidence type="ECO:0000256" key="9">
    <source>
        <dbReference type="ARBA" id="ARBA00030237"/>
    </source>
</evidence>
<dbReference type="PROSITE" id="PS00108">
    <property type="entry name" value="PROTEIN_KINASE_ST"/>
    <property type="match status" value="1"/>
</dbReference>
<dbReference type="EC" id="2.7.11.1" evidence="2"/>
<dbReference type="SUPFAM" id="SSF56112">
    <property type="entry name" value="Protein kinase-like (PK-like)"/>
    <property type="match status" value="1"/>
</dbReference>
<keyword evidence="4" id="KW-0808">Transferase</keyword>
<dbReference type="GO" id="GO:0034045">
    <property type="term" value="C:phagophore assembly site membrane"/>
    <property type="evidence" value="ECO:0007669"/>
    <property type="project" value="UniProtKB-SubCell"/>
</dbReference>
<sequence length="431" mass="49283">MNPATDFYRGEVPSSSPHGQVPNPREAPAKITIDINELKDYNRFRVLYTRIAKLGEGGDGAVYAYEDRSTKAVVAVKTAHGDWRAPSDTLMKEASNLQLLGKHDHIVEMLSYSVNFLPRPPAIFLPLCEFGDLYCYKKKLWKQQRKPRTSEVTIWKLLKDMSLALNFIHNHNKQRACYIHHDLKPGNILVTFPAGGDRNRVPVEPVFKLTDFSRMREFPISPDADADKDWHGCGTPEYAPSASEQANVRPSGDIWSLGATLQDFALNIAPTQSRESFIRARRAQGKQCPRYNENSSWHDISWRSLIPTRYRPLNADIAELKTKHDVPVLPPSFENSYRPYSTQLSVWYQALWNPNEVERISAATLVRECVPLIDGYIAIAKSMEHVDQCFDRARKLREQTRRRQAGRPLLPAKRVQARKPPSYEGNEWDSQ</sequence>
<dbReference type="PROSITE" id="PS50011">
    <property type="entry name" value="PROTEIN_KINASE_DOM"/>
    <property type="match status" value="1"/>
</dbReference>